<sequence length="442" mass="46340">MSALERAGVSSGDIAAHAPGSPLCEWRAELDAPVIAAVVARVCGGDAVVALTTQSWAPIVHAITSKGISGSRSVCSLGRAAPGEPLTAVCALDERVFLASVSAIYELVAGSHRTHRLVLLYPARDIPWPIRNLSAERCGAASVLVAVFGLPAQDPQGTGLLLLCLRGGCPQATVLPVSVADTACPSLRYDPASSLLYVLASTTDAEVVLCCVCFQEPATLDPALRGFEWFTQTGTEFYMSRVVVSSPEEHLLYRCKEGPGLAEAQVGAVCMCGTSAVVAVSAISETGERSDLPVLLVVSGLLSHLSFSTIELDDFGAQSLPPESESFRICSLSPSSAAPGSLCLAFCRGSLLHFHRMPVESGTDGPRSIGTCELAPSTHMFCALYETEGALRCVFTAVDGARLFLCMASTQVSSGRRAGVGGRSQKDQEGRQRKHKARVSDA</sequence>
<reference evidence="2 3" key="1">
    <citation type="journal article" date="2007" name="Science">
        <title>Genomic minimalism in the early diverging intestinal parasite Giardia lamblia.</title>
        <authorList>
            <person name="Morrison H.G."/>
            <person name="McArthur A.G."/>
            <person name="Gillin F.D."/>
            <person name="Aley S.B."/>
            <person name="Adam R.D."/>
            <person name="Olsen G.J."/>
            <person name="Best A.A."/>
            <person name="Cande W.Z."/>
            <person name="Chen F."/>
            <person name="Cipriano M.J."/>
            <person name="Davids B.J."/>
            <person name="Dawson S.C."/>
            <person name="Elmendorf H.G."/>
            <person name="Hehl A.B."/>
            <person name="Holder M.E."/>
            <person name="Huse S.M."/>
            <person name="Kim U.U."/>
            <person name="Lasek-Nesselquist E."/>
            <person name="Manning G."/>
            <person name="Nigam A."/>
            <person name="Nixon J.E."/>
            <person name="Palm D."/>
            <person name="Passamaneck N.E."/>
            <person name="Prabhu A."/>
            <person name="Reich C.I."/>
            <person name="Reiner D.S."/>
            <person name="Samuelson J."/>
            <person name="Svard S.G."/>
            <person name="Sogin M.L."/>
        </authorList>
    </citation>
    <scope>NUCLEOTIDE SEQUENCE [LARGE SCALE GENOMIC DNA]</scope>
    <source>
        <strain evidence="2 3">WB C6</strain>
    </source>
</reference>
<evidence type="ECO:0000313" key="2">
    <source>
        <dbReference type="EMBL" id="KAE8302094.1"/>
    </source>
</evidence>
<dbReference type="EMBL" id="AACB03000004">
    <property type="protein sequence ID" value="KAE8302094.1"/>
    <property type="molecule type" value="Genomic_DNA"/>
</dbReference>
<protein>
    <submittedName>
        <fullName evidence="2">Uncharacterized protein</fullName>
    </submittedName>
</protein>
<feature type="region of interest" description="Disordered" evidence="1">
    <location>
        <begin position="415"/>
        <end position="442"/>
    </location>
</feature>
<proteinExistence type="predicted"/>
<dbReference type="AlphaFoldDB" id="A0A644F0E6"/>
<feature type="compositionally biased region" description="Basic residues" evidence="1">
    <location>
        <begin position="432"/>
        <end position="442"/>
    </location>
</feature>
<accession>A0A644F0E6</accession>
<gene>
    <name evidence="2" type="ORF">GL50803_00113433</name>
</gene>
<dbReference type="InParanoid" id="A0A644F0E6"/>
<evidence type="ECO:0000256" key="1">
    <source>
        <dbReference type="SAM" id="MobiDB-lite"/>
    </source>
</evidence>
<keyword evidence="3" id="KW-1185">Reference proteome</keyword>
<comment type="caution">
    <text evidence="2">The sequence shown here is derived from an EMBL/GenBank/DDBJ whole genome shotgun (WGS) entry which is preliminary data.</text>
</comment>
<organism evidence="2 3">
    <name type="scientific">Giardia intestinalis (strain ATCC 50803 / WB clone C6)</name>
    <name type="common">Giardia lamblia</name>
    <dbReference type="NCBI Taxonomy" id="184922"/>
    <lineage>
        <taxon>Eukaryota</taxon>
        <taxon>Metamonada</taxon>
        <taxon>Diplomonadida</taxon>
        <taxon>Hexamitidae</taxon>
        <taxon>Giardiinae</taxon>
        <taxon>Giardia</taxon>
    </lineage>
</organism>
<evidence type="ECO:0000313" key="3">
    <source>
        <dbReference type="Proteomes" id="UP000001548"/>
    </source>
</evidence>
<dbReference type="Proteomes" id="UP000001548">
    <property type="component" value="Unassembled WGS sequence"/>
</dbReference>
<name>A0A644F0E6_GIAIC</name>